<dbReference type="EMBL" id="SAEB01000003">
    <property type="protein sequence ID" value="RVD87225.1"/>
    <property type="molecule type" value="Genomic_DNA"/>
</dbReference>
<gene>
    <name evidence="2" type="ORF">DFL_001467</name>
</gene>
<feature type="region of interest" description="Disordered" evidence="1">
    <location>
        <begin position="1"/>
        <end position="28"/>
    </location>
</feature>
<evidence type="ECO:0000313" key="3">
    <source>
        <dbReference type="Proteomes" id="UP000283090"/>
    </source>
</evidence>
<feature type="compositionally biased region" description="Low complexity" evidence="1">
    <location>
        <begin position="361"/>
        <end position="378"/>
    </location>
</feature>
<keyword evidence="3" id="KW-1185">Reference proteome</keyword>
<dbReference type="Proteomes" id="UP000283090">
    <property type="component" value="Unassembled WGS sequence"/>
</dbReference>
<evidence type="ECO:0000256" key="1">
    <source>
        <dbReference type="SAM" id="MobiDB-lite"/>
    </source>
</evidence>
<dbReference type="RefSeq" id="XP_067492769.1">
    <property type="nucleotide sequence ID" value="XM_067630090.1"/>
</dbReference>
<dbReference type="OrthoDB" id="5426696at2759"/>
<feature type="region of interest" description="Disordered" evidence="1">
    <location>
        <begin position="504"/>
        <end position="528"/>
    </location>
</feature>
<name>A0A437A7Q3_ARTFL</name>
<feature type="region of interest" description="Disordered" evidence="1">
    <location>
        <begin position="319"/>
        <end position="399"/>
    </location>
</feature>
<proteinExistence type="predicted"/>
<dbReference type="GeneID" id="93583778"/>
<evidence type="ECO:0000313" key="2">
    <source>
        <dbReference type="EMBL" id="RVD87225.1"/>
    </source>
</evidence>
<organism evidence="2 3">
    <name type="scientific">Arthrobotrys flagrans</name>
    <name type="common">Nematode-trapping fungus</name>
    <name type="synonym">Trichothecium flagrans</name>
    <dbReference type="NCBI Taxonomy" id="97331"/>
    <lineage>
        <taxon>Eukaryota</taxon>
        <taxon>Fungi</taxon>
        <taxon>Dikarya</taxon>
        <taxon>Ascomycota</taxon>
        <taxon>Pezizomycotina</taxon>
        <taxon>Orbiliomycetes</taxon>
        <taxon>Orbiliales</taxon>
        <taxon>Orbiliaceae</taxon>
        <taxon>Arthrobotrys</taxon>
    </lineage>
</organism>
<feature type="region of interest" description="Disordered" evidence="1">
    <location>
        <begin position="67"/>
        <end position="89"/>
    </location>
</feature>
<reference evidence="2 3" key="1">
    <citation type="submission" date="2019-01" db="EMBL/GenBank/DDBJ databases">
        <title>Intercellular communication is required for trap formation in the nematode-trapping fungus Duddingtonia flagrans.</title>
        <authorList>
            <person name="Youssar L."/>
            <person name="Wernet V."/>
            <person name="Hensel N."/>
            <person name="Hildebrandt H.-G."/>
            <person name="Fischer R."/>
        </authorList>
    </citation>
    <scope>NUCLEOTIDE SEQUENCE [LARGE SCALE GENOMIC DNA]</scope>
    <source>
        <strain evidence="2 3">CBS H-5679</strain>
    </source>
</reference>
<sequence>MSGTISNFRNFAFPKKKPGTNDAPKSPHLRPFLLNLPREEAMTILNSSRPPKRVDRQSFMQMNVPARDRSSGLVRGPRSDPSNQPKIYVPFAPLPSDLGKLMAPQKHGARCQKCNSNIVLSKVLKENGQPNVFDAHLGETFNVTQGEDDNGAPVAVQMVWACRINRHVFPSAANTTAPATTVRIVDPKTDGPKRLTLASAQRWVNEMQELMRRGDVGRAKECMTEIVLMNEGMKKESFSWLEKEKASRLSASLCLPKKITFQEEKQEKKDELEKPEKPGEGEKLLKEFFDEGATIFQIITGEDINLEYSGLAIDSSSESNLSEMATNVIEEPTEERSTAPDAKAVVIRTQENPSLDDKSAKSTPINSSTSSTTSNASPPQEAENPPTVMSTEDTTTSKRLSKRFSLTNILTGFKKVSPSIKRIEGKHDLSKYAEEQAAAAARITAMLPVQGEPMPLHEMLQEPFHRIAEEPLKDLSRGYRVSSSNISNTSALRLEIMLEPSLANVSGEEIQPDTPSFVTDKSGDVGED</sequence>
<dbReference type="VEuPathDB" id="FungiDB:DFL_001467"/>
<dbReference type="AlphaFoldDB" id="A0A437A7Q3"/>
<comment type="caution">
    <text evidence="2">The sequence shown here is derived from an EMBL/GenBank/DDBJ whole genome shotgun (WGS) entry which is preliminary data.</text>
</comment>
<feature type="compositionally biased region" description="Polar residues" evidence="1">
    <location>
        <begin position="387"/>
        <end position="399"/>
    </location>
</feature>
<protein>
    <submittedName>
        <fullName evidence="2">Uncharacterized protein</fullName>
    </submittedName>
</protein>
<accession>A0A437A7Q3</accession>